<dbReference type="EMBL" id="JRRC01448441">
    <property type="protein sequence ID" value="KHG06310.1"/>
    <property type="molecule type" value="Genomic_DNA"/>
</dbReference>
<accession>A0A0B0N013</accession>
<evidence type="ECO:0000256" key="1">
    <source>
        <dbReference type="SAM" id="MobiDB-lite"/>
    </source>
</evidence>
<dbReference type="AlphaFoldDB" id="A0A0B0N013"/>
<gene>
    <name evidence="2" type="ORF">F383_32028</name>
</gene>
<evidence type="ECO:0000313" key="2">
    <source>
        <dbReference type="EMBL" id="KHG06310.1"/>
    </source>
</evidence>
<protein>
    <submittedName>
        <fullName evidence="2">50S ribosomal L2</fullName>
    </submittedName>
</protein>
<name>A0A0B0N013_GOSAR</name>
<evidence type="ECO:0000313" key="3">
    <source>
        <dbReference type="Proteomes" id="UP000032142"/>
    </source>
</evidence>
<dbReference type="Proteomes" id="UP000032142">
    <property type="component" value="Unassembled WGS sequence"/>
</dbReference>
<feature type="region of interest" description="Disordered" evidence="1">
    <location>
        <begin position="39"/>
        <end position="68"/>
    </location>
</feature>
<feature type="compositionally biased region" description="Polar residues" evidence="1">
    <location>
        <begin position="46"/>
        <end position="58"/>
    </location>
</feature>
<reference evidence="3" key="1">
    <citation type="submission" date="2014-09" db="EMBL/GenBank/DDBJ databases">
        <authorList>
            <person name="Mudge J."/>
            <person name="Ramaraj T."/>
            <person name="Lindquist I.E."/>
            <person name="Bharti A.K."/>
            <person name="Sundararajan A."/>
            <person name="Cameron C.T."/>
            <person name="Woodward J.E."/>
            <person name="May G.D."/>
            <person name="Brubaker C."/>
            <person name="Broadhvest J."/>
            <person name="Wilkins T.A."/>
        </authorList>
    </citation>
    <scope>NUCLEOTIDE SEQUENCE</scope>
    <source>
        <strain evidence="3">cv. AKA8401</strain>
    </source>
</reference>
<feature type="compositionally biased region" description="Basic and acidic residues" evidence="1">
    <location>
        <begin position="59"/>
        <end position="68"/>
    </location>
</feature>
<proteinExistence type="predicted"/>
<sequence>MYKTRKSLHSTSIKASIFFKGNPNPFQYVTEGTEAVARDVDDTPGEGSNNPRTVSQTTHELRRSMRERKASKALTDFFRF</sequence>
<keyword evidence="3" id="KW-1185">Reference proteome</keyword>
<organism evidence="2 3">
    <name type="scientific">Gossypium arboreum</name>
    <name type="common">Tree cotton</name>
    <name type="synonym">Gossypium nanking</name>
    <dbReference type="NCBI Taxonomy" id="29729"/>
    <lineage>
        <taxon>Eukaryota</taxon>
        <taxon>Viridiplantae</taxon>
        <taxon>Streptophyta</taxon>
        <taxon>Embryophyta</taxon>
        <taxon>Tracheophyta</taxon>
        <taxon>Spermatophyta</taxon>
        <taxon>Magnoliopsida</taxon>
        <taxon>eudicotyledons</taxon>
        <taxon>Gunneridae</taxon>
        <taxon>Pentapetalae</taxon>
        <taxon>rosids</taxon>
        <taxon>malvids</taxon>
        <taxon>Malvales</taxon>
        <taxon>Malvaceae</taxon>
        <taxon>Malvoideae</taxon>
        <taxon>Gossypium</taxon>
    </lineage>
</organism>
<comment type="caution">
    <text evidence="2">The sequence shown here is derived from an EMBL/GenBank/DDBJ whole genome shotgun (WGS) entry which is preliminary data.</text>
</comment>